<accession>A0A385AD54</accession>
<keyword evidence="1" id="KW-0812">Transmembrane</keyword>
<evidence type="ECO:0000313" key="2">
    <source>
        <dbReference type="EMBL" id="AXN35276.1"/>
    </source>
</evidence>
<dbReference type="Proteomes" id="UP000257607">
    <property type="component" value="Chromosome"/>
</dbReference>
<evidence type="ECO:0008006" key="4">
    <source>
        <dbReference type="Google" id="ProtNLM"/>
    </source>
</evidence>
<dbReference type="AlphaFoldDB" id="A0A385AD54"/>
<sequence length="354" mass="39366">MINMNKKYSVDEALTEMMTIKSLLSILVTAICFAVLGLFLRGKGTTTTSYNAVSKLQVTQYDANDKVMTLSSNDPAFLNTYLENLKNNKTQKAVKQELANKKLKLSVDKIDSMVSFEVIPQTTLLKLKVSGDTKKNVKLVSQAYDKVALEQYKKDMETGSVKVVDFDQSTSTTTQRMSAKKAVFFASVLGLFLSAGLIFVRKYFNQKIMSSNFIESRTATNVIADASDLENAATELITRIKDTHQVVGVNANDTQQIALITDIANQLKEWQFNVKLVDAKEAFLKDAMMIPENEDQLIFVIGDVQKPTEKLALSSVDAMLAVVQTKVTTKDELLNLIKFTKDATIPFIGSLYLK</sequence>
<feature type="transmembrane region" description="Helical" evidence="1">
    <location>
        <begin position="182"/>
        <end position="204"/>
    </location>
</feature>
<protein>
    <recommendedName>
        <fullName evidence="4">Capsular polysaccharide biosynthesis protein CpsC</fullName>
    </recommendedName>
</protein>
<feature type="transmembrane region" description="Helical" evidence="1">
    <location>
        <begin position="20"/>
        <end position="40"/>
    </location>
</feature>
<name>A0A385AD54_LATCU</name>
<reference evidence="2 3" key="1">
    <citation type="submission" date="2018-07" db="EMBL/GenBank/DDBJ databases">
        <title>Lactobacillus curvatus genome sequence.</title>
        <authorList>
            <person name="Prechtl R."/>
        </authorList>
    </citation>
    <scope>NUCLEOTIDE SEQUENCE [LARGE SCALE GENOMIC DNA]</scope>
    <source>
        <strain evidence="2 3">TMW 1.1928</strain>
    </source>
</reference>
<gene>
    <name evidence="2" type="ORF">DT351_02430</name>
</gene>
<keyword evidence="1" id="KW-1133">Transmembrane helix</keyword>
<organism evidence="2 3">
    <name type="scientific">Latilactobacillus curvatus</name>
    <name type="common">Lactobacillus curvatus</name>
    <dbReference type="NCBI Taxonomy" id="28038"/>
    <lineage>
        <taxon>Bacteria</taxon>
        <taxon>Bacillati</taxon>
        <taxon>Bacillota</taxon>
        <taxon>Bacilli</taxon>
        <taxon>Lactobacillales</taxon>
        <taxon>Lactobacillaceae</taxon>
        <taxon>Latilactobacillus</taxon>
    </lineage>
</organism>
<evidence type="ECO:0000256" key="1">
    <source>
        <dbReference type="SAM" id="Phobius"/>
    </source>
</evidence>
<dbReference type="EMBL" id="CP031003">
    <property type="protein sequence ID" value="AXN35276.1"/>
    <property type="molecule type" value="Genomic_DNA"/>
</dbReference>
<evidence type="ECO:0000313" key="3">
    <source>
        <dbReference type="Proteomes" id="UP000257607"/>
    </source>
</evidence>
<proteinExistence type="predicted"/>
<keyword evidence="1" id="KW-0472">Membrane</keyword>